<dbReference type="PROSITE" id="PS00463">
    <property type="entry name" value="ZN2_CY6_FUNGAL_1"/>
    <property type="match status" value="1"/>
</dbReference>
<reference evidence="8" key="1">
    <citation type="submission" date="2020-07" db="EMBL/GenBank/DDBJ databases">
        <authorList>
            <person name="Nieuwenhuis M."/>
            <person name="Van De Peppel L.J.J."/>
        </authorList>
    </citation>
    <scope>NUCLEOTIDE SEQUENCE</scope>
    <source>
        <strain evidence="8">AP01</strain>
        <tissue evidence="8">Mycelium</tissue>
    </source>
</reference>
<comment type="subcellular location">
    <subcellularLocation>
        <location evidence="1">Nucleus</location>
    </subcellularLocation>
</comment>
<keyword evidence="3" id="KW-0805">Transcription regulation</keyword>
<keyword evidence="5" id="KW-0539">Nucleus</keyword>
<name>A0A9P7GBC3_9AGAR</name>
<evidence type="ECO:0000256" key="3">
    <source>
        <dbReference type="ARBA" id="ARBA00023015"/>
    </source>
</evidence>
<evidence type="ECO:0000259" key="7">
    <source>
        <dbReference type="PROSITE" id="PS50048"/>
    </source>
</evidence>
<keyword evidence="2" id="KW-0479">Metal-binding</keyword>
<dbReference type="Pfam" id="PF04082">
    <property type="entry name" value="Fungal_trans"/>
    <property type="match status" value="1"/>
</dbReference>
<evidence type="ECO:0000256" key="5">
    <source>
        <dbReference type="ARBA" id="ARBA00023242"/>
    </source>
</evidence>
<keyword evidence="4" id="KW-0804">Transcription</keyword>
<dbReference type="Gene3D" id="4.10.240.10">
    <property type="entry name" value="Zn(2)-C6 fungal-type DNA-binding domain"/>
    <property type="match status" value="1"/>
</dbReference>
<dbReference type="AlphaFoldDB" id="A0A9P7GBC3"/>
<feature type="compositionally biased region" description="Basic and acidic residues" evidence="6">
    <location>
        <begin position="55"/>
        <end position="64"/>
    </location>
</feature>
<reference evidence="8" key="2">
    <citation type="submission" date="2021-10" db="EMBL/GenBank/DDBJ databases">
        <title>Phylogenomics reveals ancestral predisposition of the termite-cultivated fungus Termitomyces towards a domesticated lifestyle.</title>
        <authorList>
            <person name="Auxier B."/>
            <person name="Grum-Grzhimaylo A."/>
            <person name="Cardenas M.E."/>
            <person name="Lodge J.D."/>
            <person name="Laessoe T."/>
            <person name="Pedersen O."/>
            <person name="Smith M.E."/>
            <person name="Kuyper T.W."/>
            <person name="Franco-Molano E.A."/>
            <person name="Baroni T.J."/>
            <person name="Aanen D.K."/>
        </authorList>
    </citation>
    <scope>NUCLEOTIDE SEQUENCE</scope>
    <source>
        <strain evidence="8">AP01</strain>
        <tissue evidence="8">Mycelium</tissue>
    </source>
</reference>
<dbReference type="Proteomes" id="UP000775547">
    <property type="component" value="Unassembled WGS sequence"/>
</dbReference>
<feature type="compositionally biased region" description="Low complexity" evidence="6">
    <location>
        <begin position="538"/>
        <end position="549"/>
    </location>
</feature>
<protein>
    <recommendedName>
        <fullName evidence="7">Zn(2)-C6 fungal-type domain-containing protein</fullName>
    </recommendedName>
</protein>
<feature type="compositionally biased region" description="Low complexity" evidence="6">
    <location>
        <begin position="487"/>
        <end position="497"/>
    </location>
</feature>
<comment type="caution">
    <text evidence="8">The sequence shown here is derived from an EMBL/GenBank/DDBJ whole genome shotgun (WGS) entry which is preliminary data.</text>
</comment>
<dbReference type="InterPro" id="IPR007219">
    <property type="entry name" value="XnlR_reg_dom"/>
</dbReference>
<dbReference type="GO" id="GO:0003677">
    <property type="term" value="F:DNA binding"/>
    <property type="evidence" value="ECO:0007669"/>
    <property type="project" value="InterPro"/>
</dbReference>
<feature type="region of interest" description="Disordered" evidence="6">
    <location>
        <begin position="475"/>
        <end position="640"/>
    </location>
</feature>
<gene>
    <name evidence="8" type="ORF">DXG03_009393</name>
</gene>
<dbReference type="PANTHER" id="PTHR47338:SF5">
    <property type="entry name" value="ZN(II)2CYS6 TRANSCRIPTION FACTOR (EUROFUNG)"/>
    <property type="match status" value="1"/>
</dbReference>
<feature type="region of interest" description="Disordered" evidence="6">
    <location>
        <begin position="45"/>
        <end position="109"/>
    </location>
</feature>
<dbReference type="InterPro" id="IPR001138">
    <property type="entry name" value="Zn2Cys6_DnaBD"/>
</dbReference>
<feature type="compositionally biased region" description="Basic and acidic residues" evidence="6">
    <location>
        <begin position="610"/>
        <end position="620"/>
    </location>
</feature>
<dbReference type="GO" id="GO:0006351">
    <property type="term" value="P:DNA-templated transcription"/>
    <property type="evidence" value="ECO:0007669"/>
    <property type="project" value="InterPro"/>
</dbReference>
<dbReference type="SMART" id="SM00066">
    <property type="entry name" value="GAL4"/>
    <property type="match status" value="1"/>
</dbReference>
<dbReference type="PANTHER" id="PTHR47338">
    <property type="entry name" value="ZN(II)2CYS6 TRANSCRIPTION FACTOR (EUROFUNG)-RELATED"/>
    <property type="match status" value="1"/>
</dbReference>
<organism evidence="8 9">
    <name type="scientific">Asterophora parasitica</name>
    <dbReference type="NCBI Taxonomy" id="117018"/>
    <lineage>
        <taxon>Eukaryota</taxon>
        <taxon>Fungi</taxon>
        <taxon>Dikarya</taxon>
        <taxon>Basidiomycota</taxon>
        <taxon>Agaricomycotina</taxon>
        <taxon>Agaricomycetes</taxon>
        <taxon>Agaricomycetidae</taxon>
        <taxon>Agaricales</taxon>
        <taxon>Tricholomatineae</taxon>
        <taxon>Lyophyllaceae</taxon>
        <taxon>Asterophora</taxon>
    </lineage>
</organism>
<evidence type="ECO:0000256" key="6">
    <source>
        <dbReference type="SAM" id="MobiDB-lite"/>
    </source>
</evidence>
<dbReference type="GO" id="GO:0008270">
    <property type="term" value="F:zinc ion binding"/>
    <property type="evidence" value="ECO:0007669"/>
    <property type="project" value="InterPro"/>
</dbReference>
<dbReference type="GO" id="GO:0005634">
    <property type="term" value="C:nucleus"/>
    <property type="evidence" value="ECO:0007669"/>
    <property type="project" value="UniProtKB-SubCell"/>
</dbReference>
<dbReference type="InterPro" id="IPR036864">
    <property type="entry name" value="Zn2-C6_fun-type_DNA-bd_sf"/>
</dbReference>
<evidence type="ECO:0000256" key="1">
    <source>
        <dbReference type="ARBA" id="ARBA00004123"/>
    </source>
</evidence>
<proteinExistence type="predicted"/>
<feature type="compositionally biased region" description="Low complexity" evidence="6">
    <location>
        <begin position="577"/>
        <end position="591"/>
    </location>
</feature>
<dbReference type="Pfam" id="PF00172">
    <property type="entry name" value="Zn_clus"/>
    <property type="match status" value="1"/>
</dbReference>
<feature type="region of interest" description="Disordered" evidence="6">
    <location>
        <begin position="655"/>
        <end position="684"/>
    </location>
</feature>
<evidence type="ECO:0000256" key="4">
    <source>
        <dbReference type="ARBA" id="ARBA00023163"/>
    </source>
</evidence>
<dbReference type="GO" id="GO:0000981">
    <property type="term" value="F:DNA-binding transcription factor activity, RNA polymerase II-specific"/>
    <property type="evidence" value="ECO:0007669"/>
    <property type="project" value="InterPro"/>
</dbReference>
<dbReference type="EMBL" id="JABCKV010000009">
    <property type="protein sequence ID" value="KAG5647462.1"/>
    <property type="molecule type" value="Genomic_DNA"/>
</dbReference>
<dbReference type="OrthoDB" id="2123952at2759"/>
<dbReference type="CDD" id="cd00067">
    <property type="entry name" value="GAL4"/>
    <property type="match status" value="1"/>
</dbReference>
<dbReference type="InterPro" id="IPR050815">
    <property type="entry name" value="TF_fung"/>
</dbReference>
<evidence type="ECO:0000313" key="8">
    <source>
        <dbReference type="EMBL" id="KAG5647462.1"/>
    </source>
</evidence>
<feature type="compositionally biased region" description="Basic and acidic residues" evidence="6">
    <location>
        <begin position="80"/>
        <end position="96"/>
    </location>
</feature>
<dbReference type="PROSITE" id="PS50048">
    <property type="entry name" value="ZN2_CY6_FUNGAL_2"/>
    <property type="match status" value="1"/>
</dbReference>
<accession>A0A9P7GBC3</accession>
<evidence type="ECO:0000256" key="2">
    <source>
        <dbReference type="ARBA" id="ARBA00022723"/>
    </source>
</evidence>
<dbReference type="SUPFAM" id="SSF57701">
    <property type="entry name" value="Zn2/Cys6 DNA-binding domain"/>
    <property type="match status" value="1"/>
</dbReference>
<dbReference type="CDD" id="cd12148">
    <property type="entry name" value="fungal_TF_MHR"/>
    <property type="match status" value="1"/>
</dbReference>
<sequence length="712" mass="78654">MKAHKRRRLAKACDACHKSKRRCDGTAPCSNCYYATKICSYTDASGRPVAAPRPFKPERPDNDLRALQPSTSANPMPGPQDREHSEEDFRKPHDNHLTPNNAPRKRFRNEHGNAVPTENISAPLSLPLMDPPLVNSIDRPAPPELDPTLTRELTNLCALAAPLSKQPRLRTTPSRFAGKHFAQEALSRMFDGAGRLVCEPNLATAQALCLLQVHFLKTKDKHMYWDTRYHADIAMQLVEQLNVYQHDYPTLTPVPSPEFIQASIEREAVRRIFWLIHLMDIMACIYFKNPMEPLRDHGMRLRLPADETSFELGVHSTLPEYLYLPAVRTQYSSEFGHLLRVVTIYAKVENALDELSNPDPNPSAAQDLLEAEHMLDSWANSLPEHLRFSEQSLQVQQSMFETSSNTGAWCWCSMHARQRTQRGPKSEPSWALRVLDLILEMLGDRAKNGLLNDPQIRAMCADYEDAWGTRMFELASERNPTPPPPQQQQQQQQQYPPGQQPPQPHHLQSQQQHRRVADARNPPISGARISSHQHESSFNRSSGSNSPTSLVGRPHEELRMHPNPNSSNSIHNRPVASQSHLNSSHSDSGRGHSAGSGSGGSGGGMGGNGVKREREHEGIAHPHAPHTRRPVHDADVDPTLQGAVGVNGARVAGGNAGEGSSINGAQGQARGAGAGAGLGDGPQSLPSLKSVGLLQHQVTMPVGLQWLANESR</sequence>
<feature type="domain" description="Zn(2)-C6 fungal-type" evidence="7">
    <location>
        <begin position="12"/>
        <end position="41"/>
    </location>
</feature>
<keyword evidence="9" id="KW-1185">Reference proteome</keyword>
<feature type="compositionally biased region" description="Gly residues" evidence="6">
    <location>
        <begin position="670"/>
        <end position="680"/>
    </location>
</feature>
<feature type="compositionally biased region" description="Gly residues" evidence="6">
    <location>
        <begin position="592"/>
        <end position="609"/>
    </location>
</feature>
<evidence type="ECO:0000313" key="9">
    <source>
        <dbReference type="Proteomes" id="UP000775547"/>
    </source>
</evidence>